<keyword evidence="4 5" id="KW-0503">Monooxygenase</keyword>
<organism evidence="5 6">
    <name type="scientific">Argiope bruennichi</name>
    <name type="common">Wasp spider</name>
    <name type="synonym">Aranea bruennichi</name>
    <dbReference type="NCBI Taxonomy" id="94029"/>
    <lineage>
        <taxon>Eukaryota</taxon>
        <taxon>Metazoa</taxon>
        <taxon>Ecdysozoa</taxon>
        <taxon>Arthropoda</taxon>
        <taxon>Chelicerata</taxon>
        <taxon>Arachnida</taxon>
        <taxon>Araneae</taxon>
        <taxon>Araneomorphae</taxon>
        <taxon>Entelegynae</taxon>
        <taxon>Araneoidea</taxon>
        <taxon>Araneidae</taxon>
        <taxon>Argiope</taxon>
    </lineage>
</organism>
<evidence type="ECO:0000256" key="3">
    <source>
        <dbReference type="ARBA" id="ARBA00023002"/>
    </source>
</evidence>
<comment type="cofactor">
    <cofactor evidence="4">
        <name>FAD</name>
        <dbReference type="ChEBI" id="CHEBI:57692"/>
    </cofactor>
</comment>
<keyword evidence="2 4" id="KW-0274">FAD</keyword>
<dbReference type="GO" id="GO:0004499">
    <property type="term" value="F:N,N-dimethylaniline monooxygenase activity"/>
    <property type="evidence" value="ECO:0007669"/>
    <property type="project" value="InterPro"/>
</dbReference>
<dbReference type="InterPro" id="IPR020946">
    <property type="entry name" value="Flavin_mOase-like"/>
</dbReference>
<accession>A0A8T0EXU7</accession>
<evidence type="ECO:0000313" key="6">
    <source>
        <dbReference type="Proteomes" id="UP000807504"/>
    </source>
</evidence>
<protein>
    <recommendedName>
        <fullName evidence="4">Flavin-containing monooxygenase</fullName>
        <ecNumber evidence="4">1.-.-.-</ecNumber>
    </recommendedName>
</protein>
<dbReference type="GO" id="GO:0050661">
    <property type="term" value="F:NADP binding"/>
    <property type="evidence" value="ECO:0007669"/>
    <property type="project" value="InterPro"/>
</dbReference>
<dbReference type="Proteomes" id="UP000807504">
    <property type="component" value="Unassembled WGS sequence"/>
</dbReference>
<comment type="similarity">
    <text evidence="4">Belongs to the FMO family.</text>
</comment>
<dbReference type="GO" id="GO:0050660">
    <property type="term" value="F:flavin adenine dinucleotide binding"/>
    <property type="evidence" value="ECO:0007669"/>
    <property type="project" value="InterPro"/>
</dbReference>
<evidence type="ECO:0000256" key="2">
    <source>
        <dbReference type="ARBA" id="ARBA00022827"/>
    </source>
</evidence>
<comment type="caution">
    <text evidence="5">The sequence shown here is derived from an EMBL/GenBank/DDBJ whole genome shotgun (WGS) entry which is preliminary data.</text>
</comment>
<keyword evidence="3 4" id="KW-0560">Oxidoreductase</keyword>
<gene>
    <name evidence="5" type="ORF">HNY73_011831</name>
</gene>
<keyword evidence="1 4" id="KW-0285">Flavoprotein</keyword>
<dbReference type="EC" id="1.-.-.-" evidence="4"/>
<reference evidence="5" key="1">
    <citation type="journal article" date="2020" name="bioRxiv">
        <title>Chromosome-level reference genome of the European wasp spider Argiope bruennichi: a resource for studies on range expansion and evolutionary adaptation.</title>
        <authorList>
            <person name="Sheffer M.M."/>
            <person name="Hoppe A."/>
            <person name="Krehenwinkel H."/>
            <person name="Uhl G."/>
            <person name="Kuss A.W."/>
            <person name="Jensen L."/>
            <person name="Jensen C."/>
            <person name="Gillespie R.G."/>
            <person name="Hoff K.J."/>
            <person name="Prost S."/>
        </authorList>
    </citation>
    <scope>NUCLEOTIDE SEQUENCE</scope>
</reference>
<evidence type="ECO:0000256" key="1">
    <source>
        <dbReference type="ARBA" id="ARBA00022630"/>
    </source>
</evidence>
<dbReference type="AlphaFoldDB" id="A0A8T0EXU7"/>
<reference evidence="5" key="2">
    <citation type="submission" date="2020-06" db="EMBL/GenBank/DDBJ databases">
        <authorList>
            <person name="Sheffer M."/>
        </authorList>
    </citation>
    <scope>NUCLEOTIDE SEQUENCE</scope>
</reference>
<name>A0A8T0EXU7_ARGBR</name>
<dbReference type="EMBL" id="JABXBU010001863">
    <property type="protein sequence ID" value="KAF8781438.1"/>
    <property type="molecule type" value="Genomic_DNA"/>
</dbReference>
<keyword evidence="6" id="KW-1185">Reference proteome</keyword>
<proteinExistence type="inferred from homology"/>
<sequence>MEEEGKINLYKCTFPINLKHATVAVIGFVLPFGPGFPIGELQCRWAAQVLTASNPTGNPCPQSITLLFFREWARPPHERRGKWCRGGKKRGQGNAGGTVTVLGNGPAIPEHAVILPIVYSAVLKSPLTPVHLVLYATVPPATQCSREFACSSSAYIDELPFGLGTGFSRPVEHQSGKEESVRRGLAERLKICRRRKVGLHASFLCDDY</sequence>
<dbReference type="Pfam" id="PF00743">
    <property type="entry name" value="FMO-like"/>
    <property type="match status" value="1"/>
</dbReference>
<evidence type="ECO:0000256" key="4">
    <source>
        <dbReference type="RuleBase" id="RU361177"/>
    </source>
</evidence>
<evidence type="ECO:0000313" key="5">
    <source>
        <dbReference type="EMBL" id="KAF8781438.1"/>
    </source>
</evidence>